<dbReference type="SUPFAM" id="SSF54001">
    <property type="entry name" value="Cysteine proteinases"/>
    <property type="match status" value="1"/>
</dbReference>
<gene>
    <name evidence="1" type="ORF">FGO68_gene11462</name>
</gene>
<dbReference type="AlphaFoldDB" id="A0A8J8SWD3"/>
<dbReference type="OrthoDB" id="1847654at2759"/>
<protein>
    <submittedName>
        <fullName evidence="1">Uncharacterized protein</fullName>
    </submittedName>
</protein>
<dbReference type="Proteomes" id="UP000785679">
    <property type="component" value="Unassembled WGS sequence"/>
</dbReference>
<evidence type="ECO:0000313" key="1">
    <source>
        <dbReference type="EMBL" id="TNV73322.1"/>
    </source>
</evidence>
<accession>A0A8J8SWD3</accession>
<name>A0A8J8SWD3_HALGN</name>
<reference evidence="1" key="1">
    <citation type="submission" date="2019-06" db="EMBL/GenBank/DDBJ databases">
        <authorList>
            <person name="Zheng W."/>
        </authorList>
    </citation>
    <scope>NUCLEOTIDE SEQUENCE</scope>
    <source>
        <strain evidence="1">QDHG01</strain>
    </source>
</reference>
<proteinExistence type="predicted"/>
<sequence>MFPFMVGAVSAELPRLEFSWNCFKRIIVEYEQELDANDEIKEIILKFDPQEPASLLCYDWFILWSHHFWKVEYIFKQETFHIKFKDLPVGVKHDIRLNGIKINMFCGGFVETAASISAFGLMFVGGEQQHHEVLKPFSGPHIPMLQEYFTKQYIENSVNWKIQERAIHEYEYDESNFKSGDVLAILRISGSNGLIMTGVGSTIGHTAMLMWFDDELYVVESQGGQHWPQLGCRKMKYKEWVEWAKKSDYNVAHLALTQEASSKFNLTAAKEFFNKTEGLPYGFHSLIYEWIDDINLAPLLTAQSASNIYYLISLKFPETTEIFLNEPLNKRLGTKGLNTGELAIEAGKRNISMIQLITMPERDGLEYTSIKPKDGRAYVCSSYIIAFYKEAGLFQGLDIEANEFTPKDLYELNFFDNKWVSQDLNCLTDNPDQPFCQFIGKHRMIFPNYGTIAPYSHMNERCPMIPPHFIRPQGC</sequence>
<comment type="caution">
    <text evidence="1">The sequence shown here is derived from an EMBL/GenBank/DDBJ whole genome shotgun (WGS) entry which is preliminary data.</text>
</comment>
<dbReference type="Gene3D" id="3.90.1720.10">
    <property type="entry name" value="endopeptidase domain like (from Nostoc punctiforme)"/>
    <property type="match status" value="1"/>
</dbReference>
<dbReference type="EMBL" id="RRYP01019230">
    <property type="protein sequence ID" value="TNV73322.1"/>
    <property type="molecule type" value="Genomic_DNA"/>
</dbReference>
<dbReference type="PANTHER" id="PTHR31354">
    <property type="entry name" value="OS01G0793500 PROTEIN"/>
    <property type="match status" value="1"/>
</dbReference>
<dbReference type="PANTHER" id="PTHR31354:SF2">
    <property type="entry name" value="OS01G0793500 PROTEIN"/>
    <property type="match status" value="1"/>
</dbReference>
<evidence type="ECO:0000313" key="2">
    <source>
        <dbReference type="Proteomes" id="UP000785679"/>
    </source>
</evidence>
<organism evidence="1 2">
    <name type="scientific">Halteria grandinella</name>
    <dbReference type="NCBI Taxonomy" id="5974"/>
    <lineage>
        <taxon>Eukaryota</taxon>
        <taxon>Sar</taxon>
        <taxon>Alveolata</taxon>
        <taxon>Ciliophora</taxon>
        <taxon>Intramacronucleata</taxon>
        <taxon>Spirotrichea</taxon>
        <taxon>Stichotrichia</taxon>
        <taxon>Sporadotrichida</taxon>
        <taxon>Halteriidae</taxon>
        <taxon>Halteria</taxon>
    </lineage>
</organism>
<dbReference type="InterPro" id="IPR038765">
    <property type="entry name" value="Papain-like_cys_pep_sf"/>
</dbReference>
<keyword evidence="2" id="KW-1185">Reference proteome</keyword>